<keyword evidence="3" id="KW-1185">Reference proteome</keyword>
<feature type="compositionally biased region" description="Basic and acidic residues" evidence="1">
    <location>
        <begin position="19"/>
        <end position="30"/>
    </location>
</feature>
<sequence>MEEHLGLPHSGSPSRLKSSRVEPVDQKESKQQANFCGKGKPDNYQHQHELQQQLQHTDRASSKLKPHVATALGKLLPSTDMHLHEQQPMEGQGWGRSHRQKGDEDQNISLSFPAADQSQCEQQELKCQGQERQLSPRGQGASQPELSASDITMVLLPWGNQHAQQHQRKVPLPTVLPNQNDHQQVENRCLGRLPTPTTKADVPLQESITVDHPNHNELQQQQPERRDRGRKPSKPNPVLATTMEALLPSQQQEQPQYKRRGRPPIRKGTQTAWWQSHWPQSAKRSN</sequence>
<feature type="compositionally biased region" description="Basic and acidic residues" evidence="1">
    <location>
        <begin position="39"/>
        <end position="49"/>
    </location>
</feature>
<dbReference type="AlphaFoldDB" id="A0A6A1VE94"/>
<dbReference type="Proteomes" id="UP000516437">
    <property type="component" value="Chromosome 6"/>
</dbReference>
<feature type="region of interest" description="Disordered" evidence="1">
    <location>
        <begin position="1"/>
        <end position="145"/>
    </location>
</feature>
<feature type="region of interest" description="Disordered" evidence="1">
    <location>
        <begin position="206"/>
        <end position="286"/>
    </location>
</feature>
<dbReference type="OrthoDB" id="1110759at2759"/>
<dbReference type="EMBL" id="RXIC02000024">
    <property type="protein sequence ID" value="KAB1210496.1"/>
    <property type="molecule type" value="Genomic_DNA"/>
</dbReference>
<proteinExistence type="predicted"/>
<organism evidence="2 3">
    <name type="scientific">Morella rubra</name>
    <name type="common">Chinese bayberry</name>
    <dbReference type="NCBI Taxonomy" id="262757"/>
    <lineage>
        <taxon>Eukaryota</taxon>
        <taxon>Viridiplantae</taxon>
        <taxon>Streptophyta</taxon>
        <taxon>Embryophyta</taxon>
        <taxon>Tracheophyta</taxon>
        <taxon>Spermatophyta</taxon>
        <taxon>Magnoliopsida</taxon>
        <taxon>eudicotyledons</taxon>
        <taxon>Gunneridae</taxon>
        <taxon>Pentapetalae</taxon>
        <taxon>rosids</taxon>
        <taxon>fabids</taxon>
        <taxon>Fagales</taxon>
        <taxon>Myricaceae</taxon>
        <taxon>Morella</taxon>
    </lineage>
</organism>
<name>A0A6A1VE94_9ROSI</name>
<feature type="compositionally biased region" description="Polar residues" evidence="1">
    <location>
        <begin position="268"/>
        <end position="286"/>
    </location>
</feature>
<evidence type="ECO:0000256" key="1">
    <source>
        <dbReference type="SAM" id="MobiDB-lite"/>
    </source>
</evidence>
<reference evidence="2 3" key="1">
    <citation type="journal article" date="2019" name="Plant Biotechnol. J.">
        <title>The red bayberry genome and genetic basis of sex determination.</title>
        <authorList>
            <person name="Jia H.M."/>
            <person name="Jia H.J."/>
            <person name="Cai Q.L."/>
            <person name="Wang Y."/>
            <person name="Zhao H.B."/>
            <person name="Yang W.F."/>
            <person name="Wang G.Y."/>
            <person name="Li Y.H."/>
            <person name="Zhan D.L."/>
            <person name="Shen Y.T."/>
            <person name="Niu Q.F."/>
            <person name="Chang L."/>
            <person name="Qiu J."/>
            <person name="Zhao L."/>
            <person name="Xie H.B."/>
            <person name="Fu W.Y."/>
            <person name="Jin J."/>
            <person name="Li X.W."/>
            <person name="Jiao Y."/>
            <person name="Zhou C.C."/>
            <person name="Tu T."/>
            <person name="Chai C.Y."/>
            <person name="Gao J.L."/>
            <person name="Fan L.J."/>
            <person name="van de Weg E."/>
            <person name="Wang J.Y."/>
            <person name="Gao Z.S."/>
        </authorList>
    </citation>
    <scope>NUCLEOTIDE SEQUENCE [LARGE SCALE GENOMIC DNA]</scope>
    <source>
        <tissue evidence="2">Leaves</tissue>
    </source>
</reference>
<accession>A0A6A1VE94</accession>
<evidence type="ECO:0000313" key="3">
    <source>
        <dbReference type="Proteomes" id="UP000516437"/>
    </source>
</evidence>
<protein>
    <submittedName>
        <fullName evidence="2">Uncharacterized protein</fullName>
    </submittedName>
</protein>
<evidence type="ECO:0000313" key="2">
    <source>
        <dbReference type="EMBL" id="KAB1210496.1"/>
    </source>
</evidence>
<comment type="caution">
    <text evidence="2">The sequence shown here is derived from an EMBL/GenBank/DDBJ whole genome shotgun (WGS) entry which is preliminary data.</text>
</comment>
<gene>
    <name evidence="2" type="ORF">CJ030_MR6G010792</name>
</gene>